<protein>
    <submittedName>
        <fullName evidence="10">BchE/P-methylase family protein</fullName>
    </submittedName>
    <submittedName>
        <fullName evidence="11">Radical SAM superfamily enzyme YgiQ (UPF0313 family)</fullName>
    </submittedName>
</protein>
<sequence length="502" mass="56968">MDARPVRQPDPMQVAPVLPPAREGTPVPRTVLLVNPFYPKDVNASFGKHVLTPTLALTSLAGATPPEWRVRYWDENLLQGAPPMEEVPRVVGITVHLTFAQRAYALAAWFKAHGCIVVLGGLHALSCPDEVQAHADAICVGNGVPVWPRILRDIERGELQPRYSAEYRDYAADPPPDRSILPDYGFLTPASLIATQGCHNRCDFCYLATGDTRIKYQMRTPAQVAEDFRSTGAPYGVFVDNNLGSSRRYLRELCQALAPLEKIWSAAVTLDVTDDPSLVREMALAGCTGVFIGFESLTDDNLRAAGKKSPRAEDYAQRVELFHRNGIQVNGSFVLGFDHDRPEVFENLARWIEDTRMECATFHILTPYPNTPLFRRMEAEGRLLHQDWSLYDTAHCVFRPKHMSPQELEAGYAWIYRRLFSLSSIWARRPRQASAVLPYLAMALLYKRSNFLWRFLIRHRLTHKVWSPLVHLTRLRHLRYRRRLAREGSLPGHMVSPIRPSV</sequence>
<dbReference type="PANTHER" id="PTHR43409">
    <property type="entry name" value="ANAEROBIC MAGNESIUM-PROTOPORPHYRIN IX MONOMETHYL ESTER CYCLASE-RELATED"/>
    <property type="match status" value="1"/>
</dbReference>
<dbReference type="SFLD" id="SFLDG01123">
    <property type="entry name" value="methyltransferase_(Class_B)"/>
    <property type="match status" value="1"/>
</dbReference>
<evidence type="ECO:0000256" key="3">
    <source>
        <dbReference type="ARBA" id="ARBA00022679"/>
    </source>
</evidence>
<dbReference type="InterPro" id="IPR006638">
    <property type="entry name" value="Elp3/MiaA/NifB-like_rSAM"/>
</dbReference>
<dbReference type="Gene3D" id="3.80.30.20">
    <property type="entry name" value="tm_1862 like domain"/>
    <property type="match status" value="1"/>
</dbReference>
<dbReference type="AlphaFoldDB" id="A0AAC8Q8F5"/>
<dbReference type="InterPro" id="IPR051198">
    <property type="entry name" value="BchE-like"/>
</dbReference>
<reference evidence="10 12" key="1">
    <citation type="submission" date="2015-05" db="EMBL/GenBank/DDBJ databases">
        <title>Genome assembly of Archangium gephyra DSM 2261.</title>
        <authorList>
            <person name="Sharma G."/>
            <person name="Subramanian S."/>
        </authorList>
    </citation>
    <scope>NUCLEOTIDE SEQUENCE [LARGE SCALE GENOMIC DNA]</scope>
    <source>
        <strain evidence="10 12">DSM 2261</strain>
    </source>
</reference>
<dbReference type="Gene3D" id="3.40.50.280">
    <property type="entry name" value="Cobalamin-binding domain"/>
    <property type="match status" value="1"/>
</dbReference>
<accession>A0AAC8Q8F5</accession>
<dbReference type="Proteomes" id="UP000256345">
    <property type="component" value="Unassembled WGS sequence"/>
</dbReference>
<feature type="domain" description="Radical SAM core" evidence="9">
    <location>
        <begin position="184"/>
        <end position="413"/>
    </location>
</feature>
<dbReference type="InterPro" id="IPR058240">
    <property type="entry name" value="rSAM_sf"/>
</dbReference>
<dbReference type="SFLD" id="SFLDS00029">
    <property type="entry name" value="Radical_SAM"/>
    <property type="match status" value="1"/>
</dbReference>
<dbReference type="GO" id="GO:0046872">
    <property type="term" value="F:metal ion binding"/>
    <property type="evidence" value="ECO:0007669"/>
    <property type="project" value="UniProtKB-KW"/>
</dbReference>
<organism evidence="10 12">
    <name type="scientific">Archangium gephyra</name>
    <dbReference type="NCBI Taxonomy" id="48"/>
    <lineage>
        <taxon>Bacteria</taxon>
        <taxon>Pseudomonadati</taxon>
        <taxon>Myxococcota</taxon>
        <taxon>Myxococcia</taxon>
        <taxon>Myxococcales</taxon>
        <taxon>Cystobacterineae</taxon>
        <taxon>Archangiaceae</taxon>
        <taxon>Archangium</taxon>
    </lineage>
</organism>
<dbReference type="InterPro" id="IPR023404">
    <property type="entry name" value="rSAM_horseshoe"/>
</dbReference>
<dbReference type="Pfam" id="PF13282">
    <property type="entry name" value="DUF4070"/>
    <property type="match status" value="1"/>
</dbReference>
<dbReference type="Pfam" id="PF04055">
    <property type="entry name" value="Radical_SAM"/>
    <property type="match status" value="1"/>
</dbReference>
<proteinExistence type="predicted"/>
<dbReference type="SMART" id="SM00729">
    <property type="entry name" value="Elp3"/>
    <property type="match status" value="1"/>
</dbReference>
<keyword evidence="13" id="KW-1185">Reference proteome</keyword>
<dbReference type="GO" id="GO:0003824">
    <property type="term" value="F:catalytic activity"/>
    <property type="evidence" value="ECO:0007669"/>
    <property type="project" value="InterPro"/>
</dbReference>
<keyword evidence="7" id="KW-0411">Iron-sulfur</keyword>
<keyword evidence="5" id="KW-0479">Metal-binding</keyword>
<dbReference type="GO" id="GO:0005829">
    <property type="term" value="C:cytosol"/>
    <property type="evidence" value="ECO:0007669"/>
    <property type="project" value="TreeGrafter"/>
</dbReference>
<dbReference type="SUPFAM" id="SSF102114">
    <property type="entry name" value="Radical SAM enzymes"/>
    <property type="match status" value="1"/>
</dbReference>
<dbReference type="InterPro" id="IPR007197">
    <property type="entry name" value="rSAM"/>
</dbReference>
<dbReference type="CDD" id="cd01335">
    <property type="entry name" value="Radical_SAM"/>
    <property type="match status" value="1"/>
</dbReference>
<evidence type="ECO:0000256" key="6">
    <source>
        <dbReference type="ARBA" id="ARBA00023004"/>
    </source>
</evidence>
<evidence type="ECO:0000313" key="13">
    <source>
        <dbReference type="Proteomes" id="UP000256345"/>
    </source>
</evidence>
<evidence type="ECO:0000313" key="10">
    <source>
        <dbReference type="EMBL" id="AKJ02481.1"/>
    </source>
</evidence>
<gene>
    <name evidence="10" type="ORF">AA314_04107</name>
    <name evidence="11" type="ORF">ATI61_108130</name>
</gene>
<evidence type="ECO:0000256" key="1">
    <source>
        <dbReference type="ARBA" id="ARBA00001966"/>
    </source>
</evidence>
<evidence type="ECO:0000256" key="4">
    <source>
        <dbReference type="ARBA" id="ARBA00022691"/>
    </source>
</evidence>
<keyword evidence="3" id="KW-0808">Transferase</keyword>
<evidence type="ECO:0000256" key="7">
    <source>
        <dbReference type="ARBA" id="ARBA00023014"/>
    </source>
</evidence>
<dbReference type="EMBL" id="QUMU01000008">
    <property type="protein sequence ID" value="REG28597.1"/>
    <property type="molecule type" value="Genomic_DNA"/>
</dbReference>
<dbReference type="InterPro" id="IPR025274">
    <property type="entry name" value="DUF4070"/>
</dbReference>
<keyword evidence="4" id="KW-0949">S-adenosyl-L-methionine</keyword>
<dbReference type="GO" id="GO:0051539">
    <property type="term" value="F:4 iron, 4 sulfur cluster binding"/>
    <property type="evidence" value="ECO:0007669"/>
    <property type="project" value="UniProtKB-KW"/>
</dbReference>
<dbReference type="KEGG" id="age:AA314_04107"/>
<evidence type="ECO:0000256" key="2">
    <source>
        <dbReference type="ARBA" id="ARBA00022603"/>
    </source>
</evidence>
<evidence type="ECO:0000259" key="9">
    <source>
        <dbReference type="PROSITE" id="PS51918"/>
    </source>
</evidence>
<dbReference type="Proteomes" id="UP000035579">
    <property type="component" value="Chromosome"/>
</dbReference>
<evidence type="ECO:0000313" key="12">
    <source>
        <dbReference type="Proteomes" id="UP000035579"/>
    </source>
</evidence>
<feature type="region of interest" description="Disordered" evidence="8">
    <location>
        <begin position="1"/>
        <end position="21"/>
    </location>
</feature>
<dbReference type="SFLD" id="SFLDG01082">
    <property type="entry name" value="B12-binding_domain_containing"/>
    <property type="match status" value="1"/>
</dbReference>
<comment type="cofactor">
    <cofactor evidence="1">
        <name>[4Fe-4S] cluster</name>
        <dbReference type="ChEBI" id="CHEBI:49883"/>
    </cofactor>
</comment>
<keyword evidence="6" id="KW-0408">Iron</keyword>
<dbReference type="PANTHER" id="PTHR43409:SF7">
    <property type="entry name" value="BLL1977 PROTEIN"/>
    <property type="match status" value="1"/>
</dbReference>
<dbReference type="EMBL" id="CP011509">
    <property type="protein sequence ID" value="AKJ02481.1"/>
    <property type="molecule type" value="Genomic_DNA"/>
</dbReference>
<dbReference type="RefSeq" id="WP_082175262.1">
    <property type="nucleotide sequence ID" value="NZ_CP011509.1"/>
</dbReference>
<name>A0AAC8Q8F5_9BACT</name>
<reference evidence="11 13" key="2">
    <citation type="submission" date="2018-08" db="EMBL/GenBank/DDBJ databases">
        <title>Genomic Encyclopedia of Archaeal and Bacterial Type Strains, Phase II (KMG-II): from individual species to whole genera.</title>
        <authorList>
            <person name="Goeker M."/>
        </authorList>
    </citation>
    <scope>NUCLEOTIDE SEQUENCE [LARGE SCALE GENOMIC DNA]</scope>
    <source>
        <strain evidence="11 13">DSM 2261</strain>
    </source>
</reference>
<evidence type="ECO:0000256" key="5">
    <source>
        <dbReference type="ARBA" id="ARBA00022723"/>
    </source>
</evidence>
<keyword evidence="2" id="KW-0489">Methyltransferase</keyword>
<dbReference type="InterPro" id="IPR034466">
    <property type="entry name" value="Methyltransferase_Class_B"/>
</dbReference>
<evidence type="ECO:0000256" key="8">
    <source>
        <dbReference type="SAM" id="MobiDB-lite"/>
    </source>
</evidence>
<evidence type="ECO:0000313" key="11">
    <source>
        <dbReference type="EMBL" id="REG28597.1"/>
    </source>
</evidence>
<dbReference type="PROSITE" id="PS51918">
    <property type="entry name" value="RADICAL_SAM"/>
    <property type="match status" value="1"/>
</dbReference>